<dbReference type="AlphaFoldDB" id="A0A1D1VDN3"/>
<protein>
    <submittedName>
        <fullName evidence="1">Uncharacterized protein</fullName>
    </submittedName>
</protein>
<proteinExistence type="predicted"/>
<sequence length="147" mass="17105">MLCANRSNKTKKTRRFYIRLPEAPIQKSAESPNSVWWLGGRVHFEYESQGWKIKWTIMEAWKCCVSYLAITLLSVTGSHSCRVETITSWDVFGITVTKSAVRAFQARTLRHTVGSSKLKEWMQHPRKEFEITASVSRTWHRRAWLSG</sequence>
<gene>
    <name evidence="1" type="primary">RvY_09984</name>
    <name evidence="1" type="synonym">RvY_09984.1</name>
    <name evidence="1" type="ORF">RvY_09984-1</name>
</gene>
<accession>A0A1D1VDN3</accession>
<comment type="caution">
    <text evidence="1">The sequence shown here is derived from an EMBL/GenBank/DDBJ whole genome shotgun (WGS) entry which is preliminary data.</text>
</comment>
<evidence type="ECO:0000313" key="1">
    <source>
        <dbReference type="EMBL" id="GAU98905.1"/>
    </source>
</evidence>
<reference evidence="1 2" key="1">
    <citation type="journal article" date="2016" name="Nat. Commun.">
        <title>Extremotolerant tardigrade genome and improved radiotolerance of human cultured cells by tardigrade-unique protein.</title>
        <authorList>
            <person name="Hashimoto T."/>
            <person name="Horikawa D.D."/>
            <person name="Saito Y."/>
            <person name="Kuwahara H."/>
            <person name="Kozuka-Hata H."/>
            <person name="Shin-I T."/>
            <person name="Minakuchi Y."/>
            <person name="Ohishi K."/>
            <person name="Motoyama A."/>
            <person name="Aizu T."/>
            <person name="Enomoto A."/>
            <person name="Kondo K."/>
            <person name="Tanaka S."/>
            <person name="Hara Y."/>
            <person name="Koshikawa S."/>
            <person name="Sagara H."/>
            <person name="Miura T."/>
            <person name="Yokobori S."/>
            <person name="Miyagawa K."/>
            <person name="Suzuki Y."/>
            <person name="Kubo T."/>
            <person name="Oyama M."/>
            <person name="Kohara Y."/>
            <person name="Fujiyama A."/>
            <person name="Arakawa K."/>
            <person name="Katayama T."/>
            <person name="Toyoda A."/>
            <person name="Kunieda T."/>
        </authorList>
    </citation>
    <scope>NUCLEOTIDE SEQUENCE [LARGE SCALE GENOMIC DNA]</scope>
    <source>
        <strain evidence="1 2">YOKOZUNA-1</strain>
    </source>
</reference>
<evidence type="ECO:0000313" key="2">
    <source>
        <dbReference type="Proteomes" id="UP000186922"/>
    </source>
</evidence>
<name>A0A1D1VDN3_RAMVA</name>
<dbReference type="EMBL" id="BDGG01000005">
    <property type="protein sequence ID" value="GAU98905.1"/>
    <property type="molecule type" value="Genomic_DNA"/>
</dbReference>
<keyword evidence="2" id="KW-1185">Reference proteome</keyword>
<organism evidence="1 2">
    <name type="scientific">Ramazzottius varieornatus</name>
    <name type="common">Water bear</name>
    <name type="synonym">Tardigrade</name>
    <dbReference type="NCBI Taxonomy" id="947166"/>
    <lineage>
        <taxon>Eukaryota</taxon>
        <taxon>Metazoa</taxon>
        <taxon>Ecdysozoa</taxon>
        <taxon>Tardigrada</taxon>
        <taxon>Eutardigrada</taxon>
        <taxon>Parachela</taxon>
        <taxon>Hypsibioidea</taxon>
        <taxon>Ramazzottiidae</taxon>
        <taxon>Ramazzottius</taxon>
    </lineage>
</organism>
<dbReference type="Proteomes" id="UP000186922">
    <property type="component" value="Unassembled WGS sequence"/>
</dbReference>